<keyword evidence="2" id="KW-0804">Transcription</keyword>
<accession>A0A0N8FX34</accession>
<dbReference type="AlphaFoldDB" id="A0A0N8FX34"/>
<dbReference type="RefSeq" id="WP_054279021.1">
    <property type="nucleotide sequence ID" value="NZ_LHQM01000030.1"/>
</dbReference>
<name>A0A0N8FX34_9STRE</name>
<evidence type="ECO:0000313" key="2">
    <source>
        <dbReference type="EMBL" id="KPJ22019.1"/>
    </source>
</evidence>
<feature type="transmembrane region" description="Helical" evidence="1">
    <location>
        <begin position="12"/>
        <end position="37"/>
    </location>
</feature>
<keyword evidence="1" id="KW-0472">Membrane</keyword>
<organism evidence="2 3">
    <name type="scientific">Streptococcus phocae</name>
    <dbReference type="NCBI Taxonomy" id="119224"/>
    <lineage>
        <taxon>Bacteria</taxon>
        <taxon>Bacillati</taxon>
        <taxon>Bacillota</taxon>
        <taxon>Bacilli</taxon>
        <taxon>Lactobacillales</taxon>
        <taxon>Streptococcaceae</taxon>
        <taxon>Streptococcus</taxon>
    </lineage>
</organism>
<keyword evidence="3" id="KW-1185">Reference proteome</keyword>
<dbReference type="PATRIC" id="fig|119224.3.peg.1054"/>
<keyword evidence="1" id="KW-0812">Transmembrane</keyword>
<dbReference type="GO" id="GO:0000428">
    <property type="term" value="C:DNA-directed RNA polymerase complex"/>
    <property type="evidence" value="ECO:0007669"/>
    <property type="project" value="UniProtKB-KW"/>
</dbReference>
<dbReference type="Pfam" id="PF11772">
    <property type="entry name" value="EpuA"/>
    <property type="match status" value="1"/>
</dbReference>
<comment type="caution">
    <text evidence="2">The sequence shown here is derived from an EMBL/GenBank/DDBJ whole genome shotgun (WGS) entry which is preliminary data.</text>
</comment>
<dbReference type="Proteomes" id="UP000049578">
    <property type="component" value="Unassembled WGS sequence"/>
</dbReference>
<dbReference type="STRING" id="119224.AKK44_06590"/>
<dbReference type="EMBL" id="LHQM01000030">
    <property type="protein sequence ID" value="KPJ22019.1"/>
    <property type="molecule type" value="Genomic_DNA"/>
</dbReference>
<gene>
    <name evidence="2" type="ORF">AKK44_06590</name>
</gene>
<keyword evidence="2" id="KW-0240">DNA-directed RNA polymerase</keyword>
<dbReference type="PROSITE" id="PS51257">
    <property type="entry name" value="PROKAR_LIPOPROTEIN"/>
    <property type="match status" value="1"/>
</dbReference>
<proteinExistence type="predicted"/>
<evidence type="ECO:0000256" key="1">
    <source>
        <dbReference type="SAM" id="Phobius"/>
    </source>
</evidence>
<reference evidence="2 3" key="1">
    <citation type="submission" date="2015-08" db="EMBL/GenBank/DDBJ databases">
        <title>Genome sequence of Streptococcus phocae subsp. phocae ATCC 51973T isolated from liver specimen obtained from seal.</title>
        <authorList>
            <person name="Avendano-Herrera R."/>
        </authorList>
    </citation>
    <scope>NUCLEOTIDE SEQUENCE [LARGE SCALE GENOMIC DNA]</scope>
    <source>
        <strain evidence="2 3">ATCC 51973</strain>
    </source>
</reference>
<protein>
    <submittedName>
        <fullName evidence="2">DNA-directed RNA polymerase subunit beta</fullName>
    </submittedName>
</protein>
<dbReference type="InterPro" id="IPR024596">
    <property type="entry name" value="RNApol_su_b/EpuA"/>
</dbReference>
<keyword evidence="1" id="KW-1133">Transmembrane helix</keyword>
<sequence>MTTGWRYVLQQFMLLALIAFLACLFLAIGLVIGYAFIGDGQDPLSILSVGKWAELISKFTGK</sequence>
<evidence type="ECO:0000313" key="3">
    <source>
        <dbReference type="Proteomes" id="UP000049578"/>
    </source>
</evidence>